<dbReference type="InParanoid" id="A0A059CQS4"/>
<reference evidence="2" key="1">
    <citation type="submission" date="2013-07" db="EMBL/GenBank/DDBJ databases">
        <title>The genome of Eucalyptus grandis.</title>
        <authorList>
            <person name="Schmutz J."/>
            <person name="Hayes R."/>
            <person name="Myburg A."/>
            <person name="Tuskan G."/>
            <person name="Grattapaglia D."/>
            <person name="Rokhsar D.S."/>
        </authorList>
    </citation>
    <scope>NUCLEOTIDE SEQUENCE</scope>
    <source>
        <tissue evidence="2">Leaf extractions</tissue>
    </source>
</reference>
<evidence type="ECO:0000256" key="1">
    <source>
        <dbReference type="SAM" id="Phobius"/>
    </source>
</evidence>
<name>A0A059CQS4_EUCGR</name>
<protein>
    <submittedName>
        <fullName evidence="2">Uncharacterized protein</fullName>
    </submittedName>
</protein>
<keyword evidence="1" id="KW-0812">Transmembrane</keyword>
<keyword evidence="1" id="KW-1133">Transmembrane helix</keyword>
<accession>A0A059CQS4</accession>
<proteinExistence type="predicted"/>
<keyword evidence="1" id="KW-0472">Membrane</keyword>
<dbReference type="AlphaFoldDB" id="A0A059CQS4"/>
<evidence type="ECO:0000313" key="2">
    <source>
        <dbReference type="EMBL" id="KCW80727.1"/>
    </source>
</evidence>
<feature type="transmembrane region" description="Helical" evidence="1">
    <location>
        <begin position="15"/>
        <end position="34"/>
    </location>
</feature>
<dbReference type="Gramene" id="KCW80727">
    <property type="protein sequence ID" value="KCW80727"/>
    <property type="gene ID" value="EUGRSUZ_C02124"/>
</dbReference>
<gene>
    <name evidence="2" type="ORF">EUGRSUZ_C02124</name>
</gene>
<sequence>MNTNTHQECSVSTSGSSALMIGLSSAVSSLYFLLHSGNSAFHSASKAVRFHLEETKEVHGKHIWPSKVLHCCNFLGTTLHTVVVRLTITYSRISIIKESKDAGKMALHSEKR</sequence>
<organism evidence="2">
    <name type="scientific">Eucalyptus grandis</name>
    <name type="common">Flooded gum</name>
    <dbReference type="NCBI Taxonomy" id="71139"/>
    <lineage>
        <taxon>Eukaryota</taxon>
        <taxon>Viridiplantae</taxon>
        <taxon>Streptophyta</taxon>
        <taxon>Embryophyta</taxon>
        <taxon>Tracheophyta</taxon>
        <taxon>Spermatophyta</taxon>
        <taxon>Magnoliopsida</taxon>
        <taxon>eudicotyledons</taxon>
        <taxon>Gunneridae</taxon>
        <taxon>Pentapetalae</taxon>
        <taxon>rosids</taxon>
        <taxon>malvids</taxon>
        <taxon>Myrtales</taxon>
        <taxon>Myrtaceae</taxon>
        <taxon>Myrtoideae</taxon>
        <taxon>Eucalypteae</taxon>
        <taxon>Eucalyptus</taxon>
    </lineage>
</organism>
<dbReference type="EMBL" id="KK198755">
    <property type="protein sequence ID" value="KCW80727.1"/>
    <property type="molecule type" value="Genomic_DNA"/>
</dbReference>